<sequence length="132" mass="14532">MSYVLQFQFHKAACEAAGYKGPLHTCSIYQSKAAGKKIGDMLKMGKSKPWPESLEKLTGSKSLDVGALAEYFEPLRIWMVKAARGTWIRATRVGRRRTIDGAHASKAGVTTPVPILFNTIAGLLFALVVFFR</sequence>
<keyword evidence="9" id="KW-1185">Reference proteome</keyword>
<keyword evidence="4" id="KW-0325">Glycoprotein</keyword>
<comment type="similarity">
    <text evidence="1 6">Belongs to the peptidase M2 family.</text>
</comment>
<dbReference type="Proteomes" id="UP001163046">
    <property type="component" value="Unassembled WGS sequence"/>
</dbReference>
<gene>
    <name evidence="8" type="ORF">OS493_026904</name>
</gene>
<name>A0A9W9ZBZ8_9CNID</name>
<dbReference type="PROSITE" id="PS52011">
    <property type="entry name" value="PEPTIDASE_M2"/>
    <property type="match status" value="1"/>
</dbReference>
<feature type="transmembrane region" description="Helical" evidence="7">
    <location>
        <begin position="113"/>
        <end position="131"/>
    </location>
</feature>
<keyword evidence="2" id="KW-0732">Signal</keyword>
<proteinExistence type="inferred from homology"/>
<dbReference type="SUPFAM" id="SSF55486">
    <property type="entry name" value="Metalloproteases ('zincins'), catalytic domain"/>
    <property type="match status" value="1"/>
</dbReference>
<evidence type="ECO:0000256" key="5">
    <source>
        <dbReference type="PIRSR" id="PIRSR601548-4"/>
    </source>
</evidence>
<evidence type="ECO:0000256" key="7">
    <source>
        <dbReference type="SAM" id="Phobius"/>
    </source>
</evidence>
<dbReference type="GO" id="GO:0008241">
    <property type="term" value="F:peptidyl-dipeptidase activity"/>
    <property type="evidence" value="ECO:0007669"/>
    <property type="project" value="InterPro"/>
</dbReference>
<evidence type="ECO:0000256" key="4">
    <source>
        <dbReference type="ARBA" id="ARBA00023180"/>
    </source>
</evidence>
<organism evidence="8 9">
    <name type="scientific">Desmophyllum pertusum</name>
    <dbReference type="NCBI Taxonomy" id="174260"/>
    <lineage>
        <taxon>Eukaryota</taxon>
        <taxon>Metazoa</taxon>
        <taxon>Cnidaria</taxon>
        <taxon>Anthozoa</taxon>
        <taxon>Hexacorallia</taxon>
        <taxon>Scleractinia</taxon>
        <taxon>Caryophylliina</taxon>
        <taxon>Caryophylliidae</taxon>
        <taxon>Desmophyllum</taxon>
    </lineage>
</organism>
<keyword evidence="7" id="KW-1133">Transmembrane helix</keyword>
<evidence type="ECO:0000256" key="6">
    <source>
        <dbReference type="PROSITE-ProRule" id="PRU01355"/>
    </source>
</evidence>
<keyword evidence="3 5" id="KW-1015">Disulfide bond</keyword>
<dbReference type="GO" id="GO:0016020">
    <property type="term" value="C:membrane"/>
    <property type="evidence" value="ECO:0007669"/>
    <property type="project" value="InterPro"/>
</dbReference>
<keyword evidence="7" id="KW-0472">Membrane</keyword>
<keyword evidence="7" id="KW-0812">Transmembrane</keyword>
<dbReference type="InterPro" id="IPR001548">
    <property type="entry name" value="Peptidase_M2"/>
</dbReference>
<dbReference type="OrthoDB" id="10067372at2759"/>
<dbReference type="GO" id="GO:0006508">
    <property type="term" value="P:proteolysis"/>
    <property type="evidence" value="ECO:0007669"/>
    <property type="project" value="InterPro"/>
</dbReference>
<reference evidence="8" key="1">
    <citation type="submission" date="2023-01" db="EMBL/GenBank/DDBJ databases">
        <title>Genome assembly of the deep-sea coral Lophelia pertusa.</title>
        <authorList>
            <person name="Herrera S."/>
            <person name="Cordes E."/>
        </authorList>
    </citation>
    <scope>NUCLEOTIDE SEQUENCE</scope>
    <source>
        <strain evidence="8">USNM1676648</strain>
        <tissue evidence="8">Polyp</tissue>
    </source>
</reference>
<evidence type="ECO:0000313" key="8">
    <source>
        <dbReference type="EMBL" id="KAJ7377768.1"/>
    </source>
</evidence>
<dbReference type="PANTHER" id="PTHR10514">
    <property type="entry name" value="ANGIOTENSIN-CONVERTING ENZYME"/>
    <property type="match status" value="1"/>
</dbReference>
<dbReference type="Pfam" id="PF01401">
    <property type="entry name" value="Peptidase_M2"/>
    <property type="match status" value="1"/>
</dbReference>
<evidence type="ECO:0000313" key="9">
    <source>
        <dbReference type="Proteomes" id="UP001163046"/>
    </source>
</evidence>
<dbReference type="EMBL" id="MU826373">
    <property type="protein sequence ID" value="KAJ7377768.1"/>
    <property type="molecule type" value="Genomic_DNA"/>
</dbReference>
<feature type="disulfide bond" evidence="5">
    <location>
        <begin position="14"/>
        <end position="26"/>
    </location>
</feature>
<comment type="caution">
    <text evidence="8">The sequence shown here is derived from an EMBL/GenBank/DDBJ whole genome shotgun (WGS) entry which is preliminary data.</text>
</comment>
<evidence type="ECO:0000256" key="1">
    <source>
        <dbReference type="ARBA" id="ARBA00008139"/>
    </source>
</evidence>
<evidence type="ECO:0000256" key="2">
    <source>
        <dbReference type="ARBA" id="ARBA00022729"/>
    </source>
</evidence>
<dbReference type="GO" id="GO:0008237">
    <property type="term" value="F:metallopeptidase activity"/>
    <property type="evidence" value="ECO:0007669"/>
    <property type="project" value="InterPro"/>
</dbReference>
<dbReference type="AlphaFoldDB" id="A0A9W9ZBZ8"/>
<dbReference type="PANTHER" id="PTHR10514:SF27">
    <property type="entry name" value="ANGIOTENSIN-CONVERTING ENZYME"/>
    <property type="match status" value="1"/>
</dbReference>
<evidence type="ECO:0000256" key="3">
    <source>
        <dbReference type="ARBA" id="ARBA00023157"/>
    </source>
</evidence>
<accession>A0A9W9ZBZ8</accession>
<comment type="caution">
    <text evidence="6">Lacks conserved residue(s) required for the propagation of feature annotation.</text>
</comment>
<protein>
    <submittedName>
        <fullName evidence="8">Uncharacterized protein</fullName>
    </submittedName>
</protein>